<evidence type="ECO:0000313" key="2">
    <source>
        <dbReference type="Proteomes" id="UP000007322"/>
    </source>
</evidence>
<dbReference type="InParanoid" id="G2QCC1"/>
<dbReference type="OrthoDB" id="4505438at2759"/>
<evidence type="ECO:0000313" key="1">
    <source>
        <dbReference type="EMBL" id="AEO57296.1"/>
    </source>
</evidence>
<accession>G2QCC1</accession>
<dbReference type="RefSeq" id="XP_003662541.1">
    <property type="nucleotide sequence ID" value="XM_003662493.1"/>
</dbReference>
<protein>
    <submittedName>
        <fullName evidence="1">Uncharacterized protein</fullName>
    </submittedName>
</protein>
<dbReference type="HOGENOM" id="CLU_2623728_0_0_1"/>
<organism evidence="1 2">
    <name type="scientific">Thermothelomyces thermophilus (strain ATCC 42464 / BCRC 31852 / DSM 1799)</name>
    <name type="common">Sporotrichum thermophile</name>
    <dbReference type="NCBI Taxonomy" id="573729"/>
    <lineage>
        <taxon>Eukaryota</taxon>
        <taxon>Fungi</taxon>
        <taxon>Dikarya</taxon>
        <taxon>Ascomycota</taxon>
        <taxon>Pezizomycotina</taxon>
        <taxon>Sordariomycetes</taxon>
        <taxon>Sordariomycetidae</taxon>
        <taxon>Sordariales</taxon>
        <taxon>Chaetomiaceae</taxon>
        <taxon>Thermothelomyces</taxon>
    </lineage>
</organism>
<gene>
    <name evidence="1" type="ORF">MYCTH_2303274</name>
</gene>
<reference evidence="1 2" key="1">
    <citation type="journal article" date="2011" name="Nat. Biotechnol.">
        <title>Comparative genomic analysis of the thermophilic biomass-degrading fungi Myceliophthora thermophila and Thielavia terrestris.</title>
        <authorList>
            <person name="Berka R.M."/>
            <person name="Grigoriev I.V."/>
            <person name="Otillar R."/>
            <person name="Salamov A."/>
            <person name="Grimwood J."/>
            <person name="Reid I."/>
            <person name="Ishmael N."/>
            <person name="John T."/>
            <person name="Darmond C."/>
            <person name="Moisan M.-C."/>
            <person name="Henrissat B."/>
            <person name="Coutinho P.M."/>
            <person name="Lombard V."/>
            <person name="Natvig D.O."/>
            <person name="Lindquist E."/>
            <person name="Schmutz J."/>
            <person name="Lucas S."/>
            <person name="Harris P."/>
            <person name="Powlowski J."/>
            <person name="Bellemare A."/>
            <person name="Taylor D."/>
            <person name="Butler G."/>
            <person name="de Vries R.P."/>
            <person name="Allijn I.E."/>
            <person name="van den Brink J."/>
            <person name="Ushinsky S."/>
            <person name="Storms R."/>
            <person name="Powell A.J."/>
            <person name="Paulsen I.T."/>
            <person name="Elbourne L.D.H."/>
            <person name="Baker S.E."/>
            <person name="Magnuson J."/>
            <person name="LaBoissiere S."/>
            <person name="Clutterbuck A.J."/>
            <person name="Martinez D."/>
            <person name="Wogulis M."/>
            <person name="de Leon A.L."/>
            <person name="Rey M.W."/>
            <person name="Tsang A."/>
        </authorList>
    </citation>
    <scope>NUCLEOTIDE SEQUENCE [LARGE SCALE GENOMIC DNA]</scope>
    <source>
        <strain evidence="2">ATCC 42464 / BCRC 31852 / DSM 1799</strain>
    </source>
</reference>
<dbReference type="GeneID" id="11512617"/>
<sequence>MSASSGVEGWCKVCLHANNEHNYYTCEVRGCRKRFKICQTGSHEEWNVVAGYVLCAWCRDHPYSCSRVDIYNIKRLIG</sequence>
<proteinExistence type="predicted"/>
<dbReference type="VEuPathDB" id="FungiDB:MYCTH_2303274"/>
<dbReference type="Proteomes" id="UP000007322">
    <property type="component" value="Chromosome 3"/>
</dbReference>
<name>G2QCC1_THET4</name>
<dbReference type="KEGG" id="mtm:MYCTH_2303274"/>
<keyword evidence="2" id="KW-1185">Reference proteome</keyword>
<dbReference type="EMBL" id="CP003004">
    <property type="protein sequence ID" value="AEO57296.1"/>
    <property type="molecule type" value="Genomic_DNA"/>
</dbReference>
<dbReference type="AlphaFoldDB" id="G2QCC1"/>
<dbReference type="OMA" id="KWAICSK"/>